<dbReference type="InterPro" id="IPR003594">
    <property type="entry name" value="HATPase_dom"/>
</dbReference>
<dbReference type="SUPFAM" id="SSF52172">
    <property type="entry name" value="CheY-like"/>
    <property type="match status" value="1"/>
</dbReference>
<evidence type="ECO:0000256" key="9">
    <source>
        <dbReference type="PROSITE-ProRule" id="PRU00169"/>
    </source>
</evidence>
<dbReference type="InterPro" id="IPR029016">
    <property type="entry name" value="GAF-like_dom_sf"/>
</dbReference>
<reference evidence="14 15" key="1">
    <citation type="submission" date="2006-07" db="EMBL/GenBank/DDBJ databases">
        <title>Annotation of the draft genome assembly of Chlorobium ferroxidans DSM 13031.</title>
        <authorList>
            <consortium name="US DOE Joint Genome Institute (JGI-ORNL)"/>
            <person name="Larimer F."/>
            <person name="Land M."/>
            <person name="Hauser L."/>
        </authorList>
    </citation>
    <scope>NUCLEOTIDE SEQUENCE [LARGE SCALE GENOMIC DNA]</scope>
    <source>
        <strain evidence="14 15">DSM 13031</strain>
    </source>
</reference>
<dbReference type="InterPro" id="IPR003661">
    <property type="entry name" value="HisK_dim/P_dom"/>
</dbReference>
<feature type="domain" description="Response regulatory" evidence="12">
    <location>
        <begin position="585"/>
        <end position="701"/>
    </location>
</feature>
<dbReference type="PROSITE" id="PS50109">
    <property type="entry name" value="HIS_KIN"/>
    <property type="match status" value="1"/>
</dbReference>
<dbReference type="InterPro" id="IPR036890">
    <property type="entry name" value="HATPase_C_sf"/>
</dbReference>
<dbReference type="PANTHER" id="PTHR43065:SF42">
    <property type="entry name" value="TWO-COMPONENT SENSOR PPRA"/>
    <property type="match status" value="1"/>
</dbReference>
<dbReference type="PANTHER" id="PTHR43065">
    <property type="entry name" value="SENSOR HISTIDINE KINASE"/>
    <property type="match status" value="1"/>
</dbReference>
<dbReference type="InterPro" id="IPR005467">
    <property type="entry name" value="His_kinase_dom"/>
</dbReference>
<gene>
    <name evidence="14" type="ORF">CferDRAFT_1408</name>
</gene>
<proteinExistence type="predicted"/>
<dbReference type="SUPFAM" id="SSF55785">
    <property type="entry name" value="PYP-like sensor domain (PAS domain)"/>
    <property type="match status" value="1"/>
</dbReference>
<feature type="modified residue" description="4-aspartylphosphate" evidence="9">
    <location>
        <position position="636"/>
    </location>
</feature>
<sequence length="705" mass="78299">MTVTVHSSHKYMSEQSQKCPKLDRNHSPKYEQIFSKAIIDPFPGSFTINDANGRIVWWNAYYRDVILGLPESELAGYEAMKVFHPDDRALAFEKMSNILAHGVEETAEGRVLLHGGPEYQWRMLSGSRIMIEGEPFVVAIGIEITERKRFEAINTFRLNLLDRAETSSVETLLRATLEEAERLTESRIGFCHFTGDDQLTLSRQVLSGKMYRQFQAVEEEPAHPPLNTPELWADALLNRSPVVLNNNAGLRHLFKLPAGHPDIQRTLVVPVMRGDTVQAIVGVAEKPYDYDDNDVRLVGTLADFAWDIVARKRAELSEQKIQEVLLQAQKMELIGQLAGGIAHDFNNMLGVILGNVELAMLHPALDQSLQNNLKMILKAVERSAELTTQLLAFSRKQAVMPVVLDLNTMVERMLSMLRGLVGDQITLVWIPESHNTPVKIDPVQIDLILGNLTVNARDAITGSGKISIETRNISVDKQACAAGHPCKLPGEYVMLVLTDTGSGIAKKDLPHIFEPFFTTKEKDQGAGMGLSTVYGIIKQNKGFIDCQSEPGQGTAFNIYLPKHRGYADPDDSSVPLPSESRGKETVLIVEDEPDILSLCKLMLENNGYAVLTASTPLEAIRITRQYAEKIHILMTDVIMPEMNGCELARKLQLIRPDIKTLYMSGYTSDIIAQEGVLEEGVGFISKPFSLSALTKKVDELLSGEG</sequence>
<keyword evidence="8" id="KW-0902">Two-component regulatory system</keyword>
<dbReference type="CDD" id="cd00130">
    <property type="entry name" value="PAS"/>
    <property type="match status" value="1"/>
</dbReference>
<dbReference type="InterPro" id="IPR004358">
    <property type="entry name" value="Sig_transdc_His_kin-like_C"/>
</dbReference>
<dbReference type="Pfam" id="PF00072">
    <property type="entry name" value="Response_reg"/>
    <property type="match status" value="1"/>
</dbReference>
<dbReference type="Gene3D" id="1.10.287.130">
    <property type="match status" value="1"/>
</dbReference>
<evidence type="ECO:0000259" key="12">
    <source>
        <dbReference type="PROSITE" id="PS50110"/>
    </source>
</evidence>
<evidence type="ECO:0000313" key="14">
    <source>
        <dbReference type="EMBL" id="EAT59481.1"/>
    </source>
</evidence>
<dbReference type="Gene3D" id="3.30.450.20">
    <property type="entry name" value="PAS domain"/>
    <property type="match status" value="1"/>
</dbReference>
<dbReference type="InterPro" id="IPR036097">
    <property type="entry name" value="HisK_dim/P_sf"/>
</dbReference>
<evidence type="ECO:0000256" key="7">
    <source>
        <dbReference type="ARBA" id="ARBA00022840"/>
    </source>
</evidence>
<dbReference type="SUPFAM" id="SSF55874">
    <property type="entry name" value="ATPase domain of HSP90 chaperone/DNA topoisomerase II/histidine kinase"/>
    <property type="match status" value="1"/>
</dbReference>
<evidence type="ECO:0000256" key="6">
    <source>
        <dbReference type="ARBA" id="ARBA00022777"/>
    </source>
</evidence>
<dbReference type="EC" id="2.7.13.3" evidence="2"/>
<dbReference type="Proteomes" id="UP000004162">
    <property type="component" value="Unassembled WGS sequence"/>
</dbReference>
<dbReference type="SUPFAM" id="SSF55781">
    <property type="entry name" value="GAF domain-like"/>
    <property type="match status" value="1"/>
</dbReference>
<comment type="caution">
    <text evidence="14">The sequence shown here is derived from an EMBL/GenBank/DDBJ whole genome shotgun (WGS) entry which is preliminary data.</text>
</comment>
<accession>Q0YSY3</accession>
<dbReference type="CDD" id="cd00082">
    <property type="entry name" value="HisKA"/>
    <property type="match status" value="1"/>
</dbReference>
<organism evidence="14 15">
    <name type="scientific">Chlorobium ferrooxidans DSM 13031</name>
    <dbReference type="NCBI Taxonomy" id="377431"/>
    <lineage>
        <taxon>Bacteria</taxon>
        <taxon>Pseudomonadati</taxon>
        <taxon>Chlorobiota</taxon>
        <taxon>Chlorobiia</taxon>
        <taxon>Chlorobiales</taxon>
        <taxon>Chlorobiaceae</taxon>
        <taxon>Chlorobium/Pelodictyon group</taxon>
        <taxon>Chlorobium</taxon>
    </lineage>
</organism>
<dbReference type="InterPro" id="IPR001789">
    <property type="entry name" value="Sig_transdc_resp-reg_receiver"/>
</dbReference>
<dbReference type="InterPro" id="IPR011006">
    <property type="entry name" value="CheY-like_superfamily"/>
</dbReference>
<dbReference type="GO" id="GO:0005524">
    <property type="term" value="F:ATP binding"/>
    <property type="evidence" value="ECO:0007669"/>
    <property type="project" value="UniProtKB-KW"/>
</dbReference>
<dbReference type="SMART" id="SM00448">
    <property type="entry name" value="REC"/>
    <property type="match status" value="1"/>
</dbReference>
<dbReference type="Pfam" id="PF13185">
    <property type="entry name" value="GAF_2"/>
    <property type="match status" value="1"/>
</dbReference>
<evidence type="ECO:0000259" key="11">
    <source>
        <dbReference type="PROSITE" id="PS50109"/>
    </source>
</evidence>
<dbReference type="Gene3D" id="3.40.50.2300">
    <property type="match status" value="1"/>
</dbReference>
<dbReference type="GO" id="GO:0006355">
    <property type="term" value="P:regulation of DNA-templated transcription"/>
    <property type="evidence" value="ECO:0007669"/>
    <property type="project" value="InterPro"/>
</dbReference>
<evidence type="ECO:0000256" key="3">
    <source>
        <dbReference type="ARBA" id="ARBA00022553"/>
    </source>
</evidence>
<evidence type="ECO:0000256" key="10">
    <source>
        <dbReference type="SAM" id="MobiDB-lite"/>
    </source>
</evidence>
<evidence type="ECO:0000256" key="4">
    <source>
        <dbReference type="ARBA" id="ARBA00022679"/>
    </source>
</evidence>
<dbReference type="Pfam" id="PF00989">
    <property type="entry name" value="PAS"/>
    <property type="match status" value="1"/>
</dbReference>
<keyword evidence="6 14" id="KW-0418">Kinase</keyword>
<keyword evidence="3 9" id="KW-0597">Phosphoprotein</keyword>
<protein>
    <recommendedName>
        <fullName evidence="2">histidine kinase</fullName>
        <ecNumber evidence="2">2.7.13.3</ecNumber>
    </recommendedName>
</protein>
<dbReference type="NCBIfam" id="TIGR00229">
    <property type="entry name" value="sensory_box"/>
    <property type="match status" value="1"/>
</dbReference>
<dbReference type="InterPro" id="IPR035965">
    <property type="entry name" value="PAS-like_dom_sf"/>
</dbReference>
<name>Q0YSY3_9CHLB</name>
<dbReference type="EMBL" id="AASE01000004">
    <property type="protein sequence ID" value="EAT59481.1"/>
    <property type="molecule type" value="Genomic_DNA"/>
</dbReference>
<feature type="domain" description="PAS" evidence="13">
    <location>
        <begin position="66"/>
        <end position="102"/>
    </location>
</feature>
<evidence type="ECO:0000256" key="1">
    <source>
        <dbReference type="ARBA" id="ARBA00000085"/>
    </source>
</evidence>
<dbReference type="InterPro" id="IPR013767">
    <property type="entry name" value="PAS_fold"/>
</dbReference>
<dbReference type="SUPFAM" id="SSF47384">
    <property type="entry name" value="Homodimeric domain of signal transducing histidine kinase"/>
    <property type="match status" value="1"/>
</dbReference>
<keyword evidence="4" id="KW-0808">Transferase</keyword>
<evidence type="ECO:0000256" key="5">
    <source>
        <dbReference type="ARBA" id="ARBA00022741"/>
    </source>
</evidence>
<comment type="catalytic activity">
    <reaction evidence="1">
        <text>ATP + protein L-histidine = ADP + protein N-phospho-L-histidine.</text>
        <dbReference type="EC" id="2.7.13.3"/>
    </reaction>
</comment>
<dbReference type="AlphaFoldDB" id="Q0YSY3"/>
<dbReference type="PROSITE" id="PS50112">
    <property type="entry name" value="PAS"/>
    <property type="match status" value="1"/>
</dbReference>
<dbReference type="Pfam" id="PF00512">
    <property type="entry name" value="HisKA"/>
    <property type="match status" value="1"/>
</dbReference>
<evidence type="ECO:0000313" key="15">
    <source>
        <dbReference type="Proteomes" id="UP000004162"/>
    </source>
</evidence>
<feature type="domain" description="Histidine kinase" evidence="11">
    <location>
        <begin position="340"/>
        <end position="564"/>
    </location>
</feature>
<evidence type="ECO:0000259" key="13">
    <source>
        <dbReference type="PROSITE" id="PS50112"/>
    </source>
</evidence>
<keyword evidence="7 14" id="KW-0067">ATP-binding</keyword>
<dbReference type="Gene3D" id="3.30.565.10">
    <property type="entry name" value="Histidine kinase-like ATPase, C-terminal domain"/>
    <property type="match status" value="1"/>
</dbReference>
<keyword evidence="15" id="KW-1185">Reference proteome</keyword>
<evidence type="ECO:0000256" key="8">
    <source>
        <dbReference type="ARBA" id="ARBA00023012"/>
    </source>
</evidence>
<feature type="region of interest" description="Disordered" evidence="10">
    <location>
        <begin position="1"/>
        <end position="23"/>
    </location>
</feature>
<evidence type="ECO:0000256" key="2">
    <source>
        <dbReference type="ARBA" id="ARBA00012438"/>
    </source>
</evidence>
<dbReference type="SMART" id="SM00388">
    <property type="entry name" value="HisKA"/>
    <property type="match status" value="1"/>
</dbReference>
<dbReference type="GO" id="GO:0000155">
    <property type="term" value="F:phosphorelay sensor kinase activity"/>
    <property type="evidence" value="ECO:0007669"/>
    <property type="project" value="InterPro"/>
</dbReference>
<dbReference type="Pfam" id="PF02518">
    <property type="entry name" value="HATPase_c"/>
    <property type="match status" value="1"/>
</dbReference>
<dbReference type="InterPro" id="IPR000014">
    <property type="entry name" value="PAS"/>
</dbReference>
<dbReference type="Gene3D" id="3.30.450.40">
    <property type="match status" value="1"/>
</dbReference>
<keyword evidence="5" id="KW-0547">Nucleotide-binding</keyword>
<dbReference type="PROSITE" id="PS50110">
    <property type="entry name" value="RESPONSE_REGULATORY"/>
    <property type="match status" value="1"/>
</dbReference>
<reference evidence="14 15" key="2">
    <citation type="submission" date="2006-07" db="EMBL/GenBank/DDBJ databases">
        <title>Sequencing of the draft genome and assembly of Chlorobium ferroxidans DSM 13031.</title>
        <authorList>
            <consortium name="US DOE Joint Genome Institute (JGI-PGF)"/>
            <person name="Copeland A."/>
            <person name="Lucas S."/>
            <person name="Lapidus A."/>
            <person name="Barry K."/>
            <person name="Glavina del Rio T."/>
            <person name="Dalin E."/>
            <person name="Tice H."/>
            <person name="Bruce D."/>
            <person name="Pitluck S."/>
            <person name="Richardson P."/>
        </authorList>
    </citation>
    <scope>NUCLEOTIDE SEQUENCE [LARGE SCALE GENOMIC DNA]</scope>
    <source>
        <strain evidence="14 15">DSM 13031</strain>
    </source>
</reference>
<dbReference type="PRINTS" id="PR00344">
    <property type="entry name" value="BCTRLSENSOR"/>
</dbReference>
<dbReference type="InterPro" id="IPR003018">
    <property type="entry name" value="GAF"/>
</dbReference>
<dbReference type="SMART" id="SM00387">
    <property type="entry name" value="HATPase_c"/>
    <property type="match status" value="1"/>
</dbReference>